<dbReference type="PANTHER" id="PTHR37162">
    <property type="entry name" value="HAT FAMILY DIMERISATION DOMAINCONTAINING PROTEIN-RELATED"/>
    <property type="match status" value="1"/>
</dbReference>
<feature type="domain" description="HAT C-terminal dimerisation" evidence="1">
    <location>
        <begin position="576"/>
        <end position="631"/>
    </location>
</feature>
<protein>
    <recommendedName>
        <fullName evidence="1">HAT C-terminal dimerisation domain-containing protein</fullName>
    </recommendedName>
</protein>
<accession>A0A8B6DSD6</accession>
<dbReference type="EMBL" id="UYJE01003924">
    <property type="protein sequence ID" value="VDI23428.1"/>
    <property type="molecule type" value="Genomic_DNA"/>
</dbReference>
<dbReference type="InterPro" id="IPR012337">
    <property type="entry name" value="RNaseH-like_sf"/>
</dbReference>
<dbReference type="OrthoDB" id="6116262at2759"/>
<keyword evidence="3" id="KW-1185">Reference proteome</keyword>
<comment type="caution">
    <text evidence="2">The sequence shown here is derived from an EMBL/GenBank/DDBJ whole genome shotgun (WGS) entry which is preliminary data.</text>
</comment>
<evidence type="ECO:0000313" key="2">
    <source>
        <dbReference type="EMBL" id="VDI23428.1"/>
    </source>
</evidence>
<gene>
    <name evidence="2" type="ORF">MGAL_10B000261</name>
</gene>
<reference evidence="2" key="1">
    <citation type="submission" date="2018-11" db="EMBL/GenBank/DDBJ databases">
        <authorList>
            <person name="Alioto T."/>
            <person name="Alioto T."/>
        </authorList>
    </citation>
    <scope>NUCLEOTIDE SEQUENCE</scope>
</reference>
<evidence type="ECO:0000313" key="3">
    <source>
        <dbReference type="Proteomes" id="UP000596742"/>
    </source>
</evidence>
<dbReference type="PANTHER" id="PTHR37162:SF1">
    <property type="entry name" value="BED-TYPE DOMAIN-CONTAINING PROTEIN"/>
    <property type="match status" value="1"/>
</dbReference>
<dbReference type="InterPro" id="IPR008906">
    <property type="entry name" value="HATC_C_dom"/>
</dbReference>
<dbReference type="SUPFAM" id="SSF53098">
    <property type="entry name" value="Ribonuclease H-like"/>
    <property type="match status" value="1"/>
</dbReference>
<evidence type="ECO:0000259" key="1">
    <source>
        <dbReference type="Pfam" id="PF05699"/>
    </source>
</evidence>
<dbReference type="Pfam" id="PF05699">
    <property type="entry name" value="Dimer_Tnp_hAT"/>
    <property type="match status" value="1"/>
</dbReference>
<dbReference type="Proteomes" id="UP000596742">
    <property type="component" value="Unassembled WGS sequence"/>
</dbReference>
<name>A0A8B6DSD6_MYTGA</name>
<proteinExistence type="predicted"/>
<dbReference type="AlphaFoldDB" id="A0A8B6DSD6"/>
<sequence length="664" mass="75351">MVVTPPSKKKRLPCRFLEKWQQNDLKFSGWLTKSNTGDSHAYCKLCNKDFRIDHGGLNDVNKHTNTAMHIKNLQAQNSTKSASNFFTRPDDDGVTQAEVLFAYSIAEHNIPFSYADHFTKLCKVMFPDSKIATKFACGRTKATQIVKRSLAPALQQDVITNLRTQPFSLAIDESNDRNTDKCLAILVRYFTSDSAKTRFLTMPICNIGTSQNIFDQLQQTFANYTIPWTNVLSFMSDNCSVMMGKNNSVMTRIKEQSPDVFDFGCVCHLANLCAVAGVKALPVSIDDMLVDIYYHFHHSSKRKEQYKEFLDFCDVEPSKLLKHATTRWLSLETCVDRTLHHWPALTSYFNSHCEVEKPGRIQRVAAQLSDHEIHLYFYFLSFILGPLNNFNTIFQASEARIGYLAAEMKTLLRTFLGKFVKSKLIQTTPDLTTIDYSNPDNQLPNSILSIGPKARGYLYDHSDDISPTVLQKLFSSVRQFYCAVVKKMVTKFPFNDPVVSCLAFLNPAERGNLDFNDTLKIVKRFPVLVPSTQFAALEEEFIDYQVSPVDELPKFDSDTRVDSYWAAVSAMTNKITRTARFPLLTRVTRAMCCIPNSNADCERVFSMVKKIHTEHRASLDNSTLCDLLTTKINSDCACFQLKPDKDLLKTAKKACVAYNKDCGN</sequence>
<dbReference type="GO" id="GO:0046983">
    <property type="term" value="F:protein dimerization activity"/>
    <property type="evidence" value="ECO:0007669"/>
    <property type="project" value="InterPro"/>
</dbReference>
<organism evidence="2 3">
    <name type="scientific">Mytilus galloprovincialis</name>
    <name type="common">Mediterranean mussel</name>
    <dbReference type="NCBI Taxonomy" id="29158"/>
    <lineage>
        <taxon>Eukaryota</taxon>
        <taxon>Metazoa</taxon>
        <taxon>Spiralia</taxon>
        <taxon>Lophotrochozoa</taxon>
        <taxon>Mollusca</taxon>
        <taxon>Bivalvia</taxon>
        <taxon>Autobranchia</taxon>
        <taxon>Pteriomorphia</taxon>
        <taxon>Mytilida</taxon>
        <taxon>Mytiloidea</taxon>
        <taxon>Mytilidae</taxon>
        <taxon>Mytilinae</taxon>
        <taxon>Mytilus</taxon>
    </lineage>
</organism>